<evidence type="ECO:0000256" key="2">
    <source>
        <dbReference type="ARBA" id="ARBA00023125"/>
    </source>
</evidence>
<evidence type="ECO:0000259" key="4">
    <source>
        <dbReference type="PROSITE" id="PS50932"/>
    </source>
</evidence>
<evidence type="ECO:0000313" key="6">
    <source>
        <dbReference type="Proteomes" id="UP000475214"/>
    </source>
</evidence>
<dbReference type="PANTHER" id="PTHR30146:SF109">
    <property type="entry name" value="HTH-TYPE TRANSCRIPTIONAL REGULATOR GALS"/>
    <property type="match status" value="1"/>
</dbReference>
<dbReference type="InterPro" id="IPR000843">
    <property type="entry name" value="HTH_LacI"/>
</dbReference>
<keyword evidence="1" id="KW-0805">Transcription regulation</keyword>
<dbReference type="EMBL" id="JAAGOA010000040">
    <property type="protein sequence ID" value="NEE04697.1"/>
    <property type="molecule type" value="Genomic_DNA"/>
</dbReference>
<name>A0A6L9SHV0_9ACTN</name>
<protein>
    <submittedName>
        <fullName evidence="5">LacI family transcriptional regulator</fullName>
    </submittedName>
</protein>
<evidence type="ECO:0000313" key="5">
    <source>
        <dbReference type="EMBL" id="NEE04697.1"/>
    </source>
</evidence>
<dbReference type="CDD" id="cd01392">
    <property type="entry name" value="HTH_LacI"/>
    <property type="match status" value="1"/>
</dbReference>
<dbReference type="SUPFAM" id="SSF47413">
    <property type="entry name" value="lambda repressor-like DNA-binding domains"/>
    <property type="match status" value="1"/>
</dbReference>
<gene>
    <name evidence="5" type="ORF">G1H10_31500</name>
</gene>
<dbReference type="InterPro" id="IPR028082">
    <property type="entry name" value="Peripla_BP_I"/>
</dbReference>
<reference evidence="5 6" key="1">
    <citation type="submission" date="2020-02" db="EMBL/GenBank/DDBJ databases">
        <authorList>
            <person name="Li X.-J."/>
            <person name="Han X.-M."/>
        </authorList>
    </citation>
    <scope>NUCLEOTIDE SEQUENCE [LARGE SCALE GENOMIC DNA]</scope>
    <source>
        <strain evidence="5 6">CCTCC AB 2017055</strain>
    </source>
</reference>
<sequence>MAGSPTLAEVAAAAGVSPATASRALSGSVRVTTSTRRRVNDAVVQLGYVRRRSVYSLPRARTDHVVAAAICEPLPRVLSSPFHVRLLSTAEQVLAERGMSMVVVPSTGTSAVRSLLTGAFGGVLLIGAADQQPVGVALAASGVPVRSTGRPPDGATLPYVDVDNVDGGRQVAEHLWTSGRRRLGVIAGPRDLPAARDRLDGFRRVLHDAGVRSVPVAHGDFTRASGTHAMRWLLHRCPDLDGVFAIADTMAAGAIQTLRRTGRTVPGDVATVGFDDAHFARQLTPSLTTVRQPVEELAVRAATLLIDDMTTGPRRAGNELLPTELVVRESA</sequence>
<dbReference type="PANTHER" id="PTHR30146">
    <property type="entry name" value="LACI-RELATED TRANSCRIPTIONAL REPRESSOR"/>
    <property type="match status" value="1"/>
</dbReference>
<feature type="domain" description="HTH lacI-type" evidence="4">
    <location>
        <begin position="5"/>
        <end position="59"/>
    </location>
</feature>
<dbReference type="InterPro" id="IPR010982">
    <property type="entry name" value="Lambda_DNA-bd_dom_sf"/>
</dbReference>
<organism evidence="5 6">
    <name type="scientific">Phytoactinopolyspora halotolerans</name>
    <dbReference type="NCBI Taxonomy" id="1981512"/>
    <lineage>
        <taxon>Bacteria</taxon>
        <taxon>Bacillati</taxon>
        <taxon>Actinomycetota</taxon>
        <taxon>Actinomycetes</taxon>
        <taxon>Jiangellales</taxon>
        <taxon>Jiangellaceae</taxon>
        <taxon>Phytoactinopolyspora</taxon>
    </lineage>
</organism>
<dbReference type="Gene3D" id="3.40.50.2300">
    <property type="match status" value="2"/>
</dbReference>
<evidence type="ECO:0000256" key="3">
    <source>
        <dbReference type="ARBA" id="ARBA00023163"/>
    </source>
</evidence>
<dbReference type="RefSeq" id="WP_163745245.1">
    <property type="nucleotide sequence ID" value="NZ_JAAGOA010000040.1"/>
</dbReference>
<dbReference type="GO" id="GO:0003700">
    <property type="term" value="F:DNA-binding transcription factor activity"/>
    <property type="evidence" value="ECO:0007669"/>
    <property type="project" value="TreeGrafter"/>
</dbReference>
<evidence type="ECO:0000256" key="1">
    <source>
        <dbReference type="ARBA" id="ARBA00023015"/>
    </source>
</evidence>
<keyword evidence="2" id="KW-0238">DNA-binding</keyword>
<keyword evidence="3" id="KW-0804">Transcription</keyword>
<dbReference type="CDD" id="cd06267">
    <property type="entry name" value="PBP1_LacI_sugar_binding-like"/>
    <property type="match status" value="1"/>
</dbReference>
<dbReference type="InterPro" id="IPR046335">
    <property type="entry name" value="LacI/GalR-like_sensor"/>
</dbReference>
<comment type="caution">
    <text evidence="5">The sequence shown here is derived from an EMBL/GenBank/DDBJ whole genome shotgun (WGS) entry which is preliminary data.</text>
</comment>
<proteinExistence type="predicted"/>
<dbReference type="PROSITE" id="PS00356">
    <property type="entry name" value="HTH_LACI_1"/>
    <property type="match status" value="1"/>
</dbReference>
<dbReference type="Pfam" id="PF00356">
    <property type="entry name" value="LacI"/>
    <property type="match status" value="1"/>
</dbReference>
<dbReference type="PROSITE" id="PS50932">
    <property type="entry name" value="HTH_LACI_2"/>
    <property type="match status" value="1"/>
</dbReference>
<accession>A0A6L9SHV0</accession>
<dbReference type="Gene3D" id="1.10.260.40">
    <property type="entry name" value="lambda repressor-like DNA-binding domains"/>
    <property type="match status" value="1"/>
</dbReference>
<dbReference type="GO" id="GO:0000976">
    <property type="term" value="F:transcription cis-regulatory region binding"/>
    <property type="evidence" value="ECO:0007669"/>
    <property type="project" value="TreeGrafter"/>
</dbReference>
<keyword evidence="6" id="KW-1185">Reference proteome</keyword>
<dbReference type="Proteomes" id="UP000475214">
    <property type="component" value="Unassembled WGS sequence"/>
</dbReference>
<dbReference type="AlphaFoldDB" id="A0A6L9SHV0"/>
<dbReference type="SUPFAM" id="SSF53822">
    <property type="entry name" value="Periplasmic binding protein-like I"/>
    <property type="match status" value="1"/>
</dbReference>
<dbReference type="SMART" id="SM00354">
    <property type="entry name" value="HTH_LACI"/>
    <property type="match status" value="1"/>
</dbReference>
<dbReference type="Pfam" id="PF13377">
    <property type="entry name" value="Peripla_BP_3"/>
    <property type="match status" value="1"/>
</dbReference>